<keyword evidence="3" id="KW-1185">Reference proteome</keyword>
<name>A0ABW2BY90_9PSEU</name>
<protein>
    <submittedName>
        <fullName evidence="2">HK97 gp10 family phage protein</fullName>
    </submittedName>
</protein>
<dbReference type="Pfam" id="PF04883">
    <property type="entry name" value="HK97-gp10_like"/>
    <property type="match status" value="1"/>
</dbReference>
<feature type="compositionally biased region" description="Basic residues" evidence="1">
    <location>
        <begin position="51"/>
        <end position="63"/>
    </location>
</feature>
<evidence type="ECO:0000313" key="2">
    <source>
        <dbReference type="EMBL" id="MFC6867563.1"/>
    </source>
</evidence>
<evidence type="ECO:0000313" key="3">
    <source>
        <dbReference type="Proteomes" id="UP001596337"/>
    </source>
</evidence>
<organism evidence="2 3">
    <name type="scientific">Haloechinothrix salitolerans</name>
    <dbReference type="NCBI Taxonomy" id="926830"/>
    <lineage>
        <taxon>Bacteria</taxon>
        <taxon>Bacillati</taxon>
        <taxon>Actinomycetota</taxon>
        <taxon>Actinomycetes</taxon>
        <taxon>Pseudonocardiales</taxon>
        <taxon>Pseudonocardiaceae</taxon>
        <taxon>Haloechinothrix</taxon>
    </lineage>
</organism>
<sequence length="139" mass="15566">MVADPISVTGLRKFSRDLKKIDNDLPKALRVALNEAADVVVDHARPDVPRRSGRAQRSIKAKSTRTAVRVSGGGSRAPYYPWLDFGGRVGKDRSIRRPFLKDGRYIYRAYFDASTRDRFTEVLEKSLVKVAESAGVEVE</sequence>
<dbReference type="InterPro" id="IPR010064">
    <property type="entry name" value="HK97-gp10_tail"/>
</dbReference>
<dbReference type="EMBL" id="JBHSXX010000001">
    <property type="protein sequence ID" value="MFC6867563.1"/>
    <property type="molecule type" value="Genomic_DNA"/>
</dbReference>
<dbReference type="Proteomes" id="UP001596337">
    <property type="component" value="Unassembled WGS sequence"/>
</dbReference>
<evidence type="ECO:0000256" key="1">
    <source>
        <dbReference type="SAM" id="MobiDB-lite"/>
    </source>
</evidence>
<reference evidence="3" key="1">
    <citation type="journal article" date="2019" name="Int. J. Syst. Evol. Microbiol.">
        <title>The Global Catalogue of Microorganisms (GCM) 10K type strain sequencing project: providing services to taxonomists for standard genome sequencing and annotation.</title>
        <authorList>
            <consortium name="The Broad Institute Genomics Platform"/>
            <consortium name="The Broad Institute Genome Sequencing Center for Infectious Disease"/>
            <person name="Wu L."/>
            <person name="Ma J."/>
        </authorList>
    </citation>
    <scope>NUCLEOTIDE SEQUENCE [LARGE SCALE GENOMIC DNA]</scope>
    <source>
        <strain evidence="3">KCTC 32255</strain>
    </source>
</reference>
<proteinExistence type="predicted"/>
<feature type="region of interest" description="Disordered" evidence="1">
    <location>
        <begin position="47"/>
        <end position="72"/>
    </location>
</feature>
<comment type="caution">
    <text evidence="2">The sequence shown here is derived from an EMBL/GenBank/DDBJ whole genome shotgun (WGS) entry which is preliminary data.</text>
</comment>
<accession>A0ABW2BY90</accession>
<dbReference type="RefSeq" id="WP_345400038.1">
    <property type="nucleotide sequence ID" value="NZ_BAABLA010000096.1"/>
</dbReference>
<gene>
    <name evidence="2" type="ORF">ACFQGD_10415</name>
</gene>